<reference evidence="2 3" key="1">
    <citation type="submission" date="2022-03" db="EMBL/GenBank/DDBJ databases">
        <title>Genome data of Colletotrichum spp.</title>
        <authorList>
            <person name="Utami Y.D."/>
            <person name="Hiruma K."/>
        </authorList>
    </citation>
    <scope>NUCLEOTIDE SEQUENCE [LARGE SCALE GENOMIC DNA]</scope>
    <source>
        <strain evidence="2 3">MAFF 239500</strain>
    </source>
</reference>
<dbReference type="EMBL" id="BQXU01000050">
    <property type="protein sequence ID" value="GKT51601.1"/>
    <property type="molecule type" value="Genomic_DNA"/>
</dbReference>
<feature type="signal peptide" evidence="1">
    <location>
        <begin position="1"/>
        <end position="21"/>
    </location>
</feature>
<dbReference type="RefSeq" id="XP_049133951.1">
    <property type="nucleotide sequence ID" value="XM_049277994.1"/>
</dbReference>
<protein>
    <submittedName>
        <fullName evidence="2">Uncharacterized protein</fullName>
    </submittedName>
</protein>
<dbReference type="AlphaFoldDB" id="A0AA37ULE5"/>
<accession>A0AA37ULE5</accession>
<name>A0AA37ULE5_9PEZI</name>
<keyword evidence="1" id="KW-0732">Signal</keyword>
<feature type="chain" id="PRO_5041329963" evidence="1">
    <location>
        <begin position="22"/>
        <end position="343"/>
    </location>
</feature>
<sequence>MSSWFIIAFLGIALHLMPVEAQYNQDWTWHAGTSGNPVPKWRPENTGPWLDVVGFGGKAVWLEYNCYWMPAICQNARNYLNSPAGQNRNWPTAFTYDFVPIRGNEHRREAVCPQKGTPWKDSHSCPESDQPTVMRSKYPAYLGKWHHTELESPASIPVDLTIKAWQPPTGGNREPSGLKYSCDEFPAAKWIEGGDGLNHQSQSTKTRCAAIGDGKGCRIDGEQNWQGQIHGGLRWTLKNTFNIPNSQHDKKVAMFFFRMSNGGYSDPAARVIINDAGTETVDREVIPKVARSTNVTKVDASTLDIVQFLNWANKVTVEELLSTHSVQVRDLTPSNRTQSADWE</sequence>
<gene>
    <name evidence="2" type="ORF">ColSpa_11782</name>
</gene>
<evidence type="ECO:0000313" key="2">
    <source>
        <dbReference type="EMBL" id="GKT51601.1"/>
    </source>
</evidence>
<proteinExistence type="predicted"/>
<comment type="caution">
    <text evidence="2">The sequence shown here is derived from an EMBL/GenBank/DDBJ whole genome shotgun (WGS) entry which is preliminary data.</text>
</comment>
<evidence type="ECO:0000256" key="1">
    <source>
        <dbReference type="SAM" id="SignalP"/>
    </source>
</evidence>
<evidence type="ECO:0000313" key="3">
    <source>
        <dbReference type="Proteomes" id="UP001055115"/>
    </source>
</evidence>
<organism evidence="2 3">
    <name type="scientific">Colletotrichum spaethianum</name>
    <dbReference type="NCBI Taxonomy" id="700344"/>
    <lineage>
        <taxon>Eukaryota</taxon>
        <taxon>Fungi</taxon>
        <taxon>Dikarya</taxon>
        <taxon>Ascomycota</taxon>
        <taxon>Pezizomycotina</taxon>
        <taxon>Sordariomycetes</taxon>
        <taxon>Hypocreomycetidae</taxon>
        <taxon>Glomerellales</taxon>
        <taxon>Glomerellaceae</taxon>
        <taxon>Colletotrichum</taxon>
        <taxon>Colletotrichum spaethianum species complex</taxon>
    </lineage>
</organism>
<keyword evidence="3" id="KW-1185">Reference proteome</keyword>
<dbReference type="GeneID" id="73332584"/>
<dbReference type="Proteomes" id="UP001055115">
    <property type="component" value="Unassembled WGS sequence"/>
</dbReference>